<keyword evidence="1" id="KW-1133">Transmembrane helix</keyword>
<evidence type="ECO:0000313" key="3">
    <source>
        <dbReference type="Proteomes" id="UP000182471"/>
    </source>
</evidence>
<dbReference type="AlphaFoldDB" id="A0A1H9UVG3"/>
<protein>
    <submittedName>
        <fullName evidence="2">Uncharacterized protein</fullName>
    </submittedName>
</protein>
<evidence type="ECO:0000313" key="2">
    <source>
        <dbReference type="EMBL" id="SES13412.1"/>
    </source>
</evidence>
<proteinExistence type="predicted"/>
<reference evidence="3" key="1">
    <citation type="submission" date="2016-10" db="EMBL/GenBank/DDBJ databases">
        <authorList>
            <person name="Varghese N."/>
            <person name="Submissions S."/>
        </authorList>
    </citation>
    <scope>NUCLEOTIDE SEQUENCE [LARGE SCALE GENOMIC DNA]</scope>
    <source>
        <strain evidence="3">S1b</strain>
    </source>
</reference>
<dbReference type="EMBL" id="FOGW01000041">
    <property type="protein sequence ID" value="SES13412.1"/>
    <property type="molecule type" value="Genomic_DNA"/>
</dbReference>
<dbReference type="RefSeq" id="WP_074730996.1">
    <property type="nucleotide sequence ID" value="NZ_FOGW01000041.1"/>
</dbReference>
<organism evidence="2 3">
    <name type="scientific">Lachnobacterium bovis</name>
    <dbReference type="NCBI Taxonomy" id="140626"/>
    <lineage>
        <taxon>Bacteria</taxon>
        <taxon>Bacillati</taxon>
        <taxon>Bacillota</taxon>
        <taxon>Clostridia</taxon>
        <taxon>Lachnospirales</taxon>
        <taxon>Lachnospiraceae</taxon>
        <taxon>Lachnobacterium</taxon>
    </lineage>
</organism>
<keyword evidence="1" id="KW-0812">Transmembrane</keyword>
<keyword evidence="1" id="KW-0472">Membrane</keyword>
<keyword evidence="3" id="KW-1185">Reference proteome</keyword>
<dbReference type="Proteomes" id="UP000182471">
    <property type="component" value="Unassembled WGS sequence"/>
</dbReference>
<accession>A0A1H9UVG3</accession>
<name>A0A1H9UVG3_9FIRM</name>
<feature type="transmembrane region" description="Helical" evidence="1">
    <location>
        <begin position="14"/>
        <end position="35"/>
    </location>
</feature>
<gene>
    <name evidence="2" type="ORF">SAMN02910429_02276</name>
</gene>
<sequence length="384" mass="45295">MSKEHNIKKIIKNVIDYILIALAMGWLIRAVIYYYPYDFKCFENSKKTSGIDWKKIELMEQSTTPDNSVCIVSQMNQNEKDMWKDDCTLYCNKNQIYRISSDEFIAFKINISDRKFDYSADSCIKKYQLEKKNPGMENYFLKSDNARLNECKVEYYDIHKKKVAKKQDLLKILRNIFGENKLLNIQPYSFRYLGTTDNGKVKLGFYYVCGVKKKYIQRENCTLCQDNANNYYVTSSVYKNEPEEALANKKLNYKGLKLMDKNTFKNLLKKNGIDTKNIYYSFNQVDYNEVNLWIKTEGLPKENARLYKVYPKLKKYIGQKDKWARLFIKGKTSDEIAEYFLPEGKKISYGDGVNLENNIQVTSLDDYMKKAKEIDKKEGCNDYD</sequence>
<evidence type="ECO:0000256" key="1">
    <source>
        <dbReference type="SAM" id="Phobius"/>
    </source>
</evidence>